<name>A0ACD3AFP7_9AGAR</name>
<accession>A0ACD3AFP7</accession>
<sequence>IFLGFNWLEKHNPSVDWTGKTLEFGRCKCNDGGGGDIRRVGVEVTEGEHLLWVDLALRAVQLDLEEMLDEGPGDKIEPTFEDVVPECYHEFRDVFSKENFDKLPE</sequence>
<proteinExistence type="predicted"/>
<feature type="non-terminal residue" evidence="1">
    <location>
        <position position="1"/>
    </location>
</feature>
<dbReference type="Proteomes" id="UP000308600">
    <property type="component" value="Unassembled WGS sequence"/>
</dbReference>
<gene>
    <name evidence="1" type="ORF">BDN72DRAFT_736596</name>
</gene>
<evidence type="ECO:0000313" key="1">
    <source>
        <dbReference type="EMBL" id="TFK64407.1"/>
    </source>
</evidence>
<organism evidence="1 2">
    <name type="scientific">Pluteus cervinus</name>
    <dbReference type="NCBI Taxonomy" id="181527"/>
    <lineage>
        <taxon>Eukaryota</taxon>
        <taxon>Fungi</taxon>
        <taxon>Dikarya</taxon>
        <taxon>Basidiomycota</taxon>
        <taxon>Agaricomycotina</taxon>
        <taxon>Agaricomycetes</taxon>
        <taxon>Agaricomycetidae</taxon>
        <taxon>Agaricales</taxon>
        <taxon>Pluteineae</taxon>
        <taxon>Pluteaceae</taxon>
        <taxon>Pluteus</taxon>
    </lineage>
</organism>
<reference evidence="1 2" key="1">
    <citation type="journal article" date="2019" name="Nat. Ecol. Evol.">
        <title>Megaphylogeny resolves global patterns of mushroom evolution.</title>
        <authorList>
            <person name="Varga T."/>
            <person name="Krizsan K."/>
            <person name="Foldi C."/>
            <person name="Dima B."/>
            <person name="Sanchez-Garcia M."/>
            <person name="Sanchez-Ramirez S."/>
            <person name="Szollosi G.J."/>
            <person name="Szarkandi J.G."/>
            <person name="Papp V."/>
            <person name="Albert L."/>
            <person name="Andreopoulos W."/>
            <person name="Angelini C."/>
            <person name="Antonin V."/>
            <person name="Barry K.W."/>
            <person name="Bougher N.L."/>
            <person name="Buchanan P."/>
            <person name="Buyck B."/>
            <person name="Bense V."/>
            <person name="Catcheside P."/>
            <person name="Chovatia M."/>
            <person name="Cooper J."/>
            <person name="Damon W."/>
            <person name="Desjardin D."/>
            <person name="Finy P."/>
            <person name="Geml J."/>
            <person name="Haridas S."/>
            <person name="Hughes K."/>
            <person name="Justo A."/>
            <person name="Karasinski D."/>
            <person name="Kautmanova I."/>
            <person name="Kiss B."/>
            <person name="Kocsube S."/>
            <person name="Kotiranta H."/>
            <person name="LaButti K.M."/>
            <person name="Lechner B.E."/>
            <person name="Liimatainen K."/>
            <person name="Lipzen A."/>
            <person name="Lukacs Z."/>
            <person name="Mihaltcheva S."/>
            <person name="Morgado L.N."/>
            <person name="Niskanen T."/>
            <person name="Noordeloos M.E."/>
            <person name="Ohm R.A."/>
            <person name="Ortiz-Santana B."/>
            <person name="Ovrebo C."/>
            <person name="Racz N."/>
            <person name="Riley R."/>
            <person name="Savchenko A."/>
            <person name="Shiryaev A."/>
            <person name="Soop K."/>
            <person name="Spirin V."/>
            <person name="Szebenyi C."/>
            <person name="Tomsovsky M."/>
            <person name="Tulloss R.E."/>
            <person name="Uehling J."/>
            <person name="Grigoriev I.V."/>
            <person name="Vagvolgyi C."/>
            <person name="Papp T."/>
            <person name="Martin F.M."/>
            <person name="Miettinen O."/>
            <person name="Hibbett D.S."/>
            <person name="Nagy L.G."/>
        </authorList>
    </citation>
    <scope>NUCLEOTIDE SEQUENCE [LARGE SCALE GENOMIC DNA]</scope>
    <source>
        <strain evidence="1 2">NL-1719</strain>
    </source>
</reference>
<evidence type="ECO:0000313" key="2">
    <source>
        <dbReference type="Proteomes" id="UP000308600"/>
    </source>
</evidence>
<protein>
    <submittedName>
        <fullName evidence="1">Uncharacterized protein</fullName>
    </submittedName>
</protein>
<feature type="non-terminal residue" evidence="1">
    <location>
        <position position="105"/>
    </location>
</feature>
<keyword evidence="2" id="KW-1185">Reference proteome</keyword>
<dbReference type="EMBL" id="ML208475">
    <property type="protein sequence ID" value="TFK64407.1"/>
    <property type="molecule type" value="Genomic_DNA"/>
</dbReference>